<dbReference type="InterPro" id="IPR023214">
    <property type="entry name" value="HAD_sf"/>
</dbReference>
<evidence type="ECO:0000256" key="3">
    <source>
        <dbReference type="ARBA" id="ARBA00022801"/>
    </source>
</evidence>
<dbReference type="InterPro" id="IPR036412">
    <property type="entry name" value="HAD-like_sf"/>
</dbReference>
<dbReference type="CDD" id="cd02612">
    <property type="entry name" value="HAD_PGPPase"/>
    <property type="match status" value="1"/>
</dbReference>
<dbReference type="InterPro" id="IPR006385">
    <property type="entry name" value="HAD_hydro_SerB1"/>
</dbReference>
<dbReference type="RefSeq" id="WP_034663127.1">
    <property type="nucleotide sequence ID" value="NZ_JBHRZL010000034.1"/>
</dbReference>
<dbReference type="Gene3D" id="3.40.50.1000">
    <property type="entry name" value="HAD superfamily/HAD-like"/>
    <property type="match status" value="1"/>
</dbReference>
<keyword evidence="5" id="KW-0812">Transmembrane</keyword>
<keyword evidence="3 6" id="KW-0378">Hydrolase</keyword>
<dbReference type="FunFam" id="3.40.50.1000:FF:000025">
    <property type="entry name" value="HAD hydrolase, family IB"/>
    <property type="match status" value="1"/>
</dbReference>
<dbReference type="Proteomes" id="UP000235836">
    <property type="component" value="Unassembled WGS sequence"/>
</dbReference>
<dbReference type="NCBIfam" id="TIGR01488">
    <property type="entry name" value="HAD-SF-IB"/>
    <property type="match status" value="1"/>
</dbReference>
<reference evidence="6 7" key="1">
    <citation type="submission" date="2017-09" db="EMBL/GenBank/DDBJ databases">
        <title>Bacterial strain isolated from the female urinary microbiota.</title>
        <authorList>
            <person name="Thomas-White K."/>
            <person name="Kumar N."/>
            <person name="Forster S."/>
            <person name="Putonti C."/>
            <person name="Lawley T."/>
            <person name="Wolfe A.J."/>
        </authorList>
    </citation>
    <scope>NUCLEOTIDE SEQUENCE [LARGE SCALE GENOMIC DNA]</scope>
    <source>
        <strain evidence="6 7">UMB0792</strain>
    </source>
</reference>
<evidence type="ECO:0000256" key="4">
    <source>
        <dbReference type="ARBA" id="ARBA00022842"/>
    </source>
</evidence>
<keyword evidence="5" id="KW-0472">Membrane</keyword>
<evidence type="ECO:0000256" key="2">
    <source>
        <dbReference type="ARBA" id="ARBA00022723"/>
    </source>
</evidence>
<dbReference type="GO" id="GO:0046872">
    <property type="term" value="F:metal ion binding"/>
    <property type="evidence" value="ECO:0007669"/>
    <property type="project" value="UniProtKB-KW"/>
</dbReference>
<dbReference type="EMBL" id="PNHG01000005">
    <property type="protein sequence ID" value="PMC64570.1"/>
    <property type="molecule type" value="Genomic_DNA"/>
</dbReference>
<dbReference type="GO" id="GO:0016787">
    <property type="term" value="F:hydrolase activity"/>
    <property type="evidence" value="ECO:0007669"/>
    <property type="project" value="UniProtKB-KW"/>
</dbReference>
<feature type="transmembrane region" description="Helical" evidence="5">
    <location>
        <begin position="236"/>
        <end position="257"/>
    </location>
</feature>
<comment type="similarity">
    <text evidence="1">Belongs to the HAD-like hydrolase superfamily. SerB family.</text>
</comment>
<dbReference type="Pfam" id="PF12710">
    <property type="entry name" value="HAD"/>
    <property type="match status" value="1"/>
</dbReference>
<evidence type="ECO:0000256" key="1">
    <source>
        <dbReference type="ARBA" id="ARBA00009184"/>
    </source>
</evidence>
<name>A0A2N6T5J0_9CORY</name>
<dbReference type="NCBIfam" id="TIGR01490">
    <property type="entry name" value="HAD-SF-IB-hyp1"/>
    <property type="match status" value="1"/>
</dbReference>
<dbReference type="Gene3D" id="1.20.1440.100">
    <property type="entry name" value="SG protein - dephosphorylation function"/>
    <property type="match status" value="1"/>
</dbReference>
<keyword evidence="4" id="KW-0460">Magnesium</keyword>
<organism evidence="6 7">
    <name type="scientific">Corynebacterium tuscaniense</name>
    <dbReference type="NCBI Taxonomy" id="302449"/>
    <lineage>
        <taxon>Bacteria</taxon>
        <taxon>Bacillati</taxon>
        <taxon>Actinomycetota</taxon>
        <taxon>Actinomycetes</taxon>
        <taxon>Mycobacteriales</taxon>
        <taxon>Corynebacteriaceae</taxon>
        <taxon>Corynebacterium</taxon>
    </lineage>
</organism>
<evidence type="ECO:0000313" key="7">
    <source>
        <dbReference type="Proteomes" id="UP000235836"/>
    </source>
</evidence>
<keyword evidence="2" id="KW-0479">Metal-binding</keyword>
<evidence type="ECO:0000256" key="5">
    <source>
        <dbReference type="SAM" id="Phobius"/>
    </source>
</evidence>
<dbReference type="InterPro" id="IPR050582">
    <property type="entry name" value="HAD-like_SerB"/>
</dbReference>
<comment type="caution">
    <text evidence="6">The sequence shown here is derived from an EMBL/GenBank/DDBJ whole genome shotgun (WGS) entry which is preliminary data.</text>
</comment>
<dbReference type="SUPFAM" id="SSF56784">
    <property type="entry name" value="HAD-like"/>
    <property type="match status" value="1"/>
</dbReference>
<dbReference type="PANTHER" id="PTHR43344:SF13">
    <property type="entry name" value="PHOSPHATASE RV3661-RELATED"/>
    <property type="match status" value="1"/>
</dbReference>
<sequence length="264" mass="28440">MSPTTTAAFFDLDKTIIATSSAFAFGRGFLESGLITRQEALELYLTKASYMFVGQSSNKMDATRDRLAEMVEGWDIEEISQIVSDTMGSVVTPAIYSEARELIDHHRDMGHDLVIVSASARILVEPIAHELGIDTIVATEAEVVDGKLTGTITRYLKGQAKADAMRELAEERGYNLSDCYAYSDSATDIPMLEVVGHPVAVNPERGLRKHAAEQGWEILSFKQPEPLVPSPGAREIGIGAGIAAGVTALAAVGVWLAQRGRDAS</sequence>
<keyword evidence="7" id="KW-1185">Reference proteome</keyword>
<protein>
    <submittedName>
        <fullName evidence="6">HAD-IB family hydrolase</fullName>
    </submittedName>
</protein>
<keyword evidence="5" id="KW-1133">Transmembrane helix</keyword>
<accession>A0A2N6T5J0</accession>
<dbReference type="PANTHER" id="PTHR43344">
    <property type="entry name" value="PHOSPHOSERINE PHOSPHATASE"/>
    <property type="match status" value="1"/>
</dbReference>
<dbReference type="AlphaFoldDB" id="A0A2N6T5J0"/>
<evidence type="ECO:0000313" key="6">
    <source>
        <dbReference type="EMBL" id="PMC64570.1"/>
    </source>
</evidence>
<proteinExistence type="inferred from homology"/>
<gene>
    <name evidence="6" type="ORF">CJ203_04455</name>
</gene>